<evidence type="ECO:0000313" key="2">
    <source>
        <dbReference type="Proteomes" id="UP000299102"/>
    </source>
</evidence>
<organism evidence="1 2">
    <name type="scientific">Eumeta variegata</name>
    <name type="common">Bagworm moth</name>
    <name type="synonym">Eumeta japonica</name>
    <dbReference type="NCBI Taxonomy" id="151549"/>
    <lineage>
        <taxon>Eukaryota</taxon>
        <taxon>Metazoa</taxon>
        <taxon>Ecdysozoa</taxon>
        <taxon>Arthropoda</taxon>
        <taxon>Hexapoda</taxon>
        <taxon>Insecta</taxon>
        <taxon>Pterygota</taxon>
        <taxon>Neoptera</taxon>
        <taxon>Endopterygota</taxon>
        <taxon>Lepidoptera</taxon>
        <taxon>Glossata</taxon>
        <taxon>Ditrysia</taxon>
        <taxon>Tineoidea</taxon>
        <taxon>Psychidae</taxon>
        <taxon>Oiketicinae</taxon>
        <taxon>Eumeta</taxon>
    </lineage>
</organism>
<gene>
    <name evidence="1" type="ORF">EVAR_52784_1</name>
</gene>
<name>A0A4C1Z5T7_EUMVA</name>
<dbReference type="AlphaFoldDB" id="A0A4C1Z5T7"/>
<protein>
    <submittedName>
        <fullName evidence="1">Uncharacterized protein</fullName>
    </submittedName>
</protein>
<keyword evidence="2" id="KW-1185">Reference proteome</keyword>
<proteinExistence type="predicted"/>
<dbReference type="Proteomes" id="UP000299102">
    <property type="component" value="Unassembled WGS sequence"/>
</dbReference>
<comment type="caution">
    <text evidence="1">The sequence shown here is derived from an EMBL/GenBank/DDBJ whole genome shotgun (WGS) entry which is preliminary data.</text>
</comment>
<sequence>MATKKQLWFTGKKNFGLGSEDILSNLEHGPIGNRDLDLNQIERLVPCLSEHVELRPWKFVIGETDEGMLSDGFQFYALDTLESDFGPATATSSQFRLLDLRLITGRSLLRGFAGGGIVSPSSRSGRARFQPLENPSRKMCASDRRGQFFALFHLSASGAGVFFVRFSPSSLTPPSGNKINSFIRFVNQLTIRFDPDSASDSDLVHAIGFDPGRSLDVTTGPVSCIDSVRFADSQNYVCVLEERRTT</sequence>
<evidence type="ECO:0000313" key="1">
    <source>
        <dbReference type="EMBL" id="GBP83040.1"/>
    </source>
</evidence>
<accession>A0A4C1Z5T7</accession>
<dbReference type="EMBL" id="BGZK01001601">
    <property type="protein sequence ID" value="GBP83040.1"/>
    <property type="molecule type" value="Genomic_DNA"/>
</dbReference>
<reference evidence="1 2" key="1">
    <citation type="journal article" date="2019" name="Commun. Biol.">
        <title>The bagworm genome reveals a unique fibroin gene that provides high tensile strength.</title>
        <authorList>
            <person name="Kono N."/>
            <person name="Nakamura H."/>
            <person name="Ohtoshi R."/>
            <person name="Tomita M."/>
            <person name="Numata K."/>
            <person name="Arakawa K."/>
        </authorList>
    </citation>
    <scope>NUCLEOTIDE SEQUENCE [LARGE SCALE GENOMIC DNA]</scope>
</reference>